<sequence length="156" mass="16899">MPRYDKEGANGRSAKRRILMVSIAVPAVLAALCGAAFIPKAANHFGYALPGEKGLPYRVHYNGRDYRSGQTCAGARWCEEEQSAEQRSRPYCMPRTGLDLEDNGAGLVMVDDVFTLFGPSRPVFTVGGLPQGETTTRVFVEASADCYLTYALMGGP</sequence>
<accession>A0ABV7P6T0</accession>
<gene>
    <name evidence="2" type="ORF">ACFOSH_35790</name>
</gene>
<keyword evidence="1" id="KW-0472">Membrane</keyword>
<reference evidence="3" key="1">
    <citation type="journal article" date="2019" name="Int. J. Syst. Evol. Microbiol.">
        <title>The Global Catalogue of Microorganisms (GCM) 10K type strain sequencing project: providing services to taxonomists for standard genome sequencing and annotation.</title>
        <authorList>
            <consortium name="The Broad Institute Genomics Platform"/>
            <consortium name="The Broad Institute Genome Sequencing Center for Infectious Disease"/>
            <person name="Wu L."/>
            <person name="Ma J."/>
        </authorList>
    </citation>
    <scope>NUCLEOTIDE SEQUENCE [LARGE SCALE GENOMIC DNA]</scope>
    <source>
        <strain evidence="3">CGMCC 4.7676</strain>
    </source>
</reference>
<name>A0ABV7P6T0_9PSEU</name>
<dbReference type="RefSeq" id="WP_378244692.1">
    <property type="nucleotide sequence ID" value="NZ_JBHRWK010000074.1"/>
</dbReference>
<dbReference type="Proteomes" id="UP001595645">
    <property type="component" value="Unassembled WGS sequence"/>
</dbReference>
<evidence type="ECO:0000256" key="1">
    <source>
        <dbReference type="SAM" id="Phobius"/>
    </source>
</evidence>
<keyword evidence="1" id="KW-1133">Transmembrane helix</keyword>
<protein>
    <submittedName>
        <fullName evidence="2">Uncharacterized protein</fullName>
    </submittedName>
</protein>
<keyword evidence="1" id="KW-0812">Transmembrane</keyword>
<proteinExistence type="predicted"/>
<evidence type="ECO:0000313" key="3">
    <source>
        <dbReference type="Proteomes" id="UP001595645"/>
    </source>
</evidence>
<comment type="caution">
    <text evidence="2">The sequence shown here is derived from an EMBL/GenBank/DDBJ whole genome shotgun (WGS) entry which is preliminary data.</text>
</comment>
<keyword evidence="3" id="KW-1185">Reference proteome</keyword>
<evidence type="ECO:0000313" key="2">
    <source>
        <dbReference type="EMBL" id="MFC3454826.1"/>
    </source>
</evidence>
<dbReference type="EMBL" id="JBHRWK010000074">
    <property type="protein sequence ID" value="MFC3454826.1"/>
    <property type="molecule type" value="Genomic_DNA"/>
</dbReference>
<feature type="transmembrane region" description="Helical" evidence="1">
    <location>
        <begin position="18"/>
        <end position="38"/>
    </location>
</feature>
<organism evidence="2 3">
    <name type="scientific">Amycolatopsis speibonae</name>
    <dbReference type="NCBI Taxonomy" id="1450224"/>
    <lineage>
        <taxon>Bacteria</taxon>
        <taxon>Bacillati</taxon>
        <taxon>Actinomycetota</taxon>
        <taxon>Actinomycetes</taxon>
        <taxon>Pseudonocardiales</taxon>
        <taxon>Pseudonocardiaceae</taxon>
        <taxon>Amycolatopsis</taxon>
    </lineage>
</organism>